<accession>L8GDY7</accession>
<evidence type="ECO:0000313" key="2">
    <source>
        <dbReference type="Proteomes" id="UP000011083"/>
    </source>
</evidence>
<dbReference type="OrthoDB" id="20086at2759"/>
<dbReference type="KEGG" id="acan:ACA1_048620"/>
<dbReference type="Proteomes" id="UP000011083">
    <property type="component" value="Unassembled WGS sequence"/>
</dbReference>
<dbReference type="EMBL" id="KB008164">
    <property type="protein sequence ID" value="ELR11059.1"/>
    <property type="molecule type" value="Genomic_DNA"/>
</dbReference>
<gene>
    <name evidence="1" type="ORF">ACA1_048620</name>
</gene>
<protein>
    <recommendedName>
        <fullName evidence="3">Essential protein Yae1 N-terminal domain-containing protein</fullName>
    </recommendedName>
</protein>
<name>L8GDY7_ACACF</name>
<dbReference type="RefSeq" id="XP_004333072.1">
    <property type="nucleotide sequence ID" value="XM_004333024.1"/>
</dbReference>
<evidence type="ECO:0000313" key="1">
    <source>
        <dbReference type="EMBL" id="ELR11059.1"/>
    </source>
</evidence>
<keyword evidence="2" id="KW-1185">Reference proteome</keyword>
<organism evidence="1 2">
    <name type="scientific">Acanthamoeba castellanii (strain ATCC 30010 / Neff)</name>
    <dbReference type="NCBI Taxonomy" id="1257118"/>
    <lineage>
        <taxon>Eukaryota</taxon>
        <taxon>Amoebozoa</taxon>
        <taxon>Discosea</taxon>
        <taxon>Longamoebia</taxon>
        <taxon>Centramoebida</taxon>
        <taxon>Acanthamoebidae</taxon>
        <taxon>Acanthamoeba</taxon>
    </lineage>
</organism>
<reference evidence="1 2" key="1">
    <citation type="journal article" date="2013" name="Genome Biol.">
        <title>Genome of Acanthamoeba castellanii highlights extensive lateral gene transfer and early evolution of tyrosine kinase signaling.</title>
        <authorList>
            <person name="Clarke M."/>
            <person name="Lohan A.J."/>
            <person name="Liu B."/>
            <person name="Lagkouvardos I."/>
            <person name="Roy S."/>
            <person name="Zafar N."/>
            <person name="Bertelli C."/>
            <person name="Schilde C."/>
            <person name="Kianianmomeni A."/>
            <person name="Burglin T.R."/>
            <person name="Frech C."/>
            <person name="Turcotte B."/>
            <person name="Kopec K.O."/>
            <person name="Synnott J.M."/>
            <person name="Choo C."/>
            <person name="Paponov I."/>
            <person name="Finkler A."/>
            <person name="Soon Heng Tan C."/>
            <person name="Hutchins A.P."/>
            <person name="Weinmeier T."/>
            <person name="Rattei T."/>
            <person name="Chu J.S."/>
            <person name="Gimenez G."/>
            <person name="Irimia M."/>
            <person name="Rigden D.J."/>
            <person name="Fitzpatrick D.A."/>
            <person name="Lorenzo-Morales J."/>
            <person name="Bateman A."/>
            <person name="Chiu C.H."/>
            <person name="Tang P."/>
            <person name="Hegemann P."/>
            <person name="Fromm H."/>
            <person name="Raoult D."/>
            <person name="Greub G."/>
            <person name="Miranda-Saavedra D."/>
            <person name="Chen N."/>
            <person name="Nash P."/>
            <person name="Ginger M.L."/>
            <person name="Horn M."/>
            <person name="Schaap P."/>
            <person name="Caler L."/>
            <person name="Loftus B."/>
        </authorList>
    </citation>
    <scope>NUCLEOTIDE SEQUENCE [LARGE SCALE GENOMIC DNA]</scope>
    <source>
        <strain evidence="1 2">Neff</strain>
    </source>
</reference>
<proteinExistence type="predicted"/>
<dbReference type="GeneID" id="14911455"/>
<sequence length="178" mass="19299">MEEDDFDGHEGGEDADVAYHRDMGERNYNRLHAIHTTAGFREGVGETSDDAVVQAGFNAGFQEGAALGFRRSLHRSLFTAVTAAYGDREAVAALLNEVEDTLRRWERRAGIAVGGGRWAIDASTNVHVRPIAEAAQCEEQARVEEQLMPQLLRAAGLPNELCDPARLAAHNPFALGGS</sequence>
<evidence type="ECO:0008006" key="3">
    <source>
        <dbReference type="Google" id="ProtNLM"/>
    </source>
</evidence>
<dbReference type="AlphaFoldDB" id="L8GDY7"/>
<dbReference type="VEuPathDB" id="AmoebaDB:ACA1_048620"/>